<dbReference type="SUPFAM" id="SSF53807">
    <property type="entry name" value="Helical backbone' metal receptor"/>
    <property type="match status" value="1"/>
</dbReference>
<dbReference type="PANTHER" id="PTHR30535">
    <property type="entry name" value="VITAMIN B12-BINDING PROTEIN"/>
    <property type="match status" value="1"/>
</dbReference>
<feature type="chain" id="PRO_5033023033" evidence="2">
    <location>
        <begin position="23"/>
        <end position="298"/>
    </location>
</feature>
<dbReference type="RefSeq" id="WP_168056580.1">
    <property type="nucleotide sequence ID" value="NZ_JAAOZT010000011.1"/>
</dbReference>
<dbReference type="InterPro" id="IPR002491">
    <property type="entry name" value="ABC_transptr_periplasmic_BD"/>
</dbReference>
<feature type="domain" description="Fe/B12 periplasmic-binding" evidence="3">
    <location>
        <begin position="44"/>
        <end position="295"/>
    </location>
</feature>
<dbReference type="CDD" id="cd01144">
    <property type="entry name" value="BtuF"/>
    <property type="match status" value="1"/>
</dbReference>
<dbReference type="Proteomes" id="UP000571084">
    <property type="component" value="Unassembled WGS sequence"/>
</dbReference>
<accession>A0A840RY54</accession>
<dbReference type="InterPro" id="IPR050902">
    <property type="entry name" value="ABC_Transporter_SBP"/>
</dbReference>
<dbReference type="PANTHER" id="PTHR30535:SF34">
    <property type="entry name" value="MOLYBDATE-BINDING PROTEIN MOLA"/>
    <property type="match status" value="1"/>
</dbReference>
<gene>
    <name evidence="4" type="ORF">HNR39_003178</name>
</gene>
<dbReference type="Gene3D" id="3.40.50.1980">
    <property type="entry name" value="Nitrogenase molybdenum iron protein domain"/>
    <property type="match status" value="2"/>
</dbReference>
<dbReference type="Pfam" id="PF01497">
    <property type="entry name" value="Peripla_BP_2"/>
    <property type="match status" value="1"/>
</dbReference>
<proteinExistence type="predicted"/>
<dbReference type="PROSITE" id="PS50983">
    <property type="entry name" value="FE_B12_PBP"/>
    <property type="match status" value="1"/>
</dbReference>
<evidence type="ECO:0000313" key="5">
    <source>
        <dbReference type="Proteomes" id="UP000571084"/>
    </source>
</evidence>
<dbReference type="EMBL" id="JACHHQ010000006">
    <property type="protein sequence ID" value="MBB5201329.1"/>
    <property type="molecule type" value="Genomic_DNA"/>
</dbReference>
<evidence type="ECO:0000256" key="2">
    <source>
        <dbReference type="SAM" id="SignalP"/>
    </source>
</evidence>
<dbReference type="InterPro" id="IPR054828">
    <property type="entry name" value="Vit_B12_bind_prot"/>
</dbReference>
<name>A0A840RY54_9BURK</name>
<sequence length="298" mass="32769">MKRALILAICFITVQIAVMANAAGAVSAQDDAGNIVTLARPAMRVVTLAPHATELVFSAGGGARIVGTVTYSDYPDAAKQIPRIGDSNLLDIERLIALKPDLLVVWRHSGADRQVEQLRKLGIPLFFSEPRKLRDIPDSVIRLGKLLGTSKEAEKASAAMLWKINALTTAYQQRPRVRVFYQVWSRPLYTLNGNQIVSDAINICGGENIFAKLAVTAPVVNIEAVLIENPEVLISGQRKDDKSDLDYWRSYPGLLAVQRDNLFGIDADLMNRAGPRLIEGTAILCEKLDVARTRRTLR</sequence>
<comment type="caution">
    <text evidence="4">The sequence shown here is derived from an EMBL/GenBank/DDBJ whole genome shotgun (WGS) entry which is preliminary data.</text>
</comment>
<organism evidence="4 5">
    <name type="scientific">Glaciimonas immobilis</name>
    <dbReference type="NCBI Taxonomy" id="728004"/>
    <lineage>
        <taxon>Bacteria</taxon>
        <taxon>Pseudomonadati</taxon>
        <taxon>Pseudomonadota</taxon>
        <taxon>Betaproteobacteria</taxon>
        <taxon>Burkholderiales</taxon>
        <taxon>Oxalobacteraceae</taxon>
        <taxon>Glaciimonas</taxon>
    </lineage>
</organism>
<feature type="signal peptide" evidence="2">
    <location>
        <begin position="1"/>
        <end position="22"/>
    </location>
</feature>
<reference evidence="4 5" key="1">
    <citation type="submission" date="2020-08" db="EMBL/GenBank/DDBJ databases">
        <title>Genomic Encyclopedia of Type Strains, Phase IV (KMG-IV): sequencing the most valuable type-strain genomes for metagenomic binning, comparative biology and taxonomic classification.</title>
        <authorList>
            <person name="Goeker M."/>
        </authorList>
    </citation>
    <scope>NUCLEOTIDE SEQUENCE [LARGE SCALE GENOMIC DNA]</scope>
    <source>
        <strain evidence="4 5">DSM 23240</strain>
    </source>
</reference>
<dbReference type="AlphaFoldDB" id="A0A840RY54"/>
<evidence type="ECO:0000259" key="3">
    <source>
        <dbReference type="PROSITE" id="PS50983"/>
    </source>
</evidence>
<keyword evidence="5" id="KW-1185">Reference proteome</keyword>
<evidence type="ECO:0000256" key="1">
    <source>
        <dbReference type="ARBA" id="ARBA00022729"/>
    </source>
</evidence>
<evidence type="ECO:0000313" key="4">
    <source>
        <dbReference type="EMBL" id="MBB5201329.1"/>
    </source>
</evidence>
<keyword evidence="1 2" id="KW-0732">Signal</keyword>
<dbReference type="NCBIfam" id="NF038402">
    <property type="entry name" value="TroA_like"/>
    <property type="match status" value="1"/>
</dbReference>
<protein>
    <submittedName>
        <fullName evidence="4">Iron complex transport system substrate-binding protein</fullName>
    </submittedName>
</protein>